<dbReference type="EMBL" id="BAAAUV010000009">
    <property type="protein sequence ID" value="GAA3217448.1"/>
    <property type="molecule type" value="Genomic_DNA"/>
</dbReference>
<accession>A0ABP6QBB4</accession>
<keyword evidence="3" id="KW-1185">Reference proteome</keyword>
<reference evidence="3" key="1">
    <citation type="journal article" date="2019" name="Int. J. Syst. Evol. Microbiol.">
        <title>The Global Catalogue of Microorganisms (GCM) 10K type strain sequencing project: providing services to taxonomists for standard genome sequencing and annotation.</title>
        <authorList>
            <consortium name="The Broad Institute Genomics Platform"/>
            <consortium name="The Broad Institute Genome Sequencing Center for Infectious Disease"/>
            <person name="Wu L."/>
            <person name="Ma J."/>
        </authorList>
    </citation>
    <scope>NUCLEOTIDE SEQUENCE [LARGE SCALE GENOMIC DNA]</scope>
    <source>
        <strain evidence="3">JCM 9377</strain>
    </source>
</reference>
<evidence type="ECO:0000259" key="1">
    <source>
        <dbReference type="PROSITE" id="PS50995"/>
    </source>
</evidence>
<dbReference type="SMART" id="SM00347">
    <property type="entry name" value="HTH_MARR"/>
    <property type="match status" value="1"/>
</dbReference>
<dbReference type="SUPFAM" id="SSF46785">
    <property type="entry name" value="Winged helix' DNA-binding domain"/>
    <property type="match status" value="1"/>
</dbReference>
<dbReference type="PANTHER" id="PTHR33164:SF107">
    <property type="entry name" value="TRANSCRIPTIONAL REGULATORY PROTEIN"/>
    <property type="match status" value="1"/>
</dbReference>
<feature type="domain" description="HTH marR-type" evidence="1">
    <location>
        <begin position="5"/>
        <end position="141"/>
    </location>
</feature>
<sequence length="143" mass="14761">MASPDDRLYFLLQRAAHRLRARADRLCKDAAGISTAQLGALFAVRDEPGITQQGLAGVLGLGESAVTALVARLEAAGLVDRRPHPAEHRAVALHLTGGGAAALEAVGPTIEAFNAELRALLGDEDFLRASAALALLAEPGHGA</sequence>
<dbReference type="InterPro" id="IPR036390">
    <property type="entry name" value="WH_DNA-bd_sf"/>
</dbReference>
<gene>
    <name evidence="2" type="ORF">GCM10010468_40210</name>
</gene>
<evidence type="ECO:0000313" key="2">
    <source>
        <dbReference type="EMBL" id="GAA3217448.1"/>
    </source>
</evidence>
<dbReference type="PROSITE" id="PS50995">
    <property type="entry name" value="HTH_MARR_2"/>
    <property type="match status" value="1"/>
</dbReference>
<proteinExistence type="predicted"/>
<dbReference type="RefSeq" id="WP_344830416.1">
    <property type="nucleotide sequence ID" value="NZ_BAAAUV010000009.1"/>
</dbReference>
<dbReference type="InterPro" id="IPR000835">
    <property type="entry name" value="HTH_MarR-typ"/>
</dbReference>
<protein>
    <recommendedName>
        <fullName evidence="1">HTH marR-type domain-containing protein</fullName>
    </recommendedName>
</protein>
<dbReference type="PANTHER" id="PTHR33164">
    <property type="entry name" value="TRANSCRIPTIONAL REGULATOR, MARR FAMILY"/>
    <property type="match status" value="1"/>
</dbReference>
<dbReference type="Gene3D" id="1.10.10.10">
    <property type="entry name" value="Winged helix-like DNA-binding domain superfamily/Winged helix DNA-binding domain"/>
    <property type="match status" value="1"/>
</dbReference>
<dbReference type="InterPro" id="IPR039422">
    <property type="entry name" value="MarR/SlyA-like"/>
</dbReference>
<organism evidence="2 3">
    <name type="scientific">Actinocorallia longicatena</name>
    <dbReference type="NCBI Taxonomy" id="111803"/>
    <lineage>
        <taxon>Bacteria</taxon>
        <taxon>Bacillati</taxon>
        <taxon>Actinomycetota</taxon>
        <taxon>Actinomycetes</taxon>
        <taxon>Streptosporangiales</taxon>
        <taxon>Thermomonosporaceae</taxon>
        <taxon>Actinocorallia</taxon>
    </lineage>
</organism>
<name>A0ABP6QBB4_9ACTN</name>
<dbReference type="InterPro" id="IPR036388">
    <property type="entry name" value="WH-like_DNA-bd_sf"/>
</dbReference>
<comment type="caution">
    <text evidence="2">The sequence shown here is derived from an EMBL/GenBank/DDBJ whole genome shotgun (WGS) entry which is preliminary data.</text>
</comment>
<dbReference type="Pfam" id="PF12802">
    <property type="entry name" value="MarR_2"/>
    <property type="match status" value="1"/>
</dbReference>
<evidence type="ECO:0000313" key="3">
    <source>
        <dbReference type="Proteomes" id="UP001501237"/>
    </source>
</evidence>
<dbReference type="Proteomes" id="UP001501237">
    <property type="component" value="Unassembled WGS sequence"/>
</dbReference>